<name>A0AB73IJZ3_9BURK</name>
<dbReference type="EMBL" id="JAURTK010000006">
    <property type="protein sequence ID" value="MDP9649692.1"/>
    <property type="molecule type" value="Genomic_DNA"/>
</dbReference>
<dbReference type="PANTHER" id="PTHR41252:SF1">
    <property type="entry name" value="BLR2505 PROTEIN"/>
    <property type="match status" value="1"/>
</dbReference>
<dbReference type="Gene3D" id="3.10.450.50">
    <property type="match status" value="1"/>
</dbReference>
<accession>A0AB73IJZ3</accession>
<comment type="caution">
    <text evidence="2">The sequence shown here is derived from an EMBL/GenBank/DDBJ whole genome shotgun (WGS) entry which is preliminary data.</text>
</comment>
<dbReference type="EMBL" id="JAVDQN010000005">
    <property type="protein sequence ID" value="MDR6378471.1"/>
    <property type="molecule type" value="Genomic_DNA"/>
</dbReference>
<dbReference type="InterPro" id="IPR032710">
    <property type="entry name" value="NTF2-like_dom_sf"/>
</dbReference>
<dbReference type="SUPFAM" id="SSF54427">
    <property type="entry name" value="NTF2-like"/>
    <property type="match status" value="1"/>
</dbReference>
<dbReference type="Proteomes" id="UP001185254">
    <property type="component" value="Unassembled WGS sequence"/>
</dbReference>
<dbReference type="Proteomes" id="UP001229486">
    <property type="component" value="Unassembled WGS sequence"/>
</dbReference>
<evidence type="ECO:0000313" key="3">
    <source>
        <dbReference type="EMBL" id="MDR6378471.1"/>
    </source>
</evidence>
<protein>
    <submittedName>
        <fullName evidence="2">Ketosteroid isomerase-like protein</fullName>
    </submittedName>
</protein>
<reference evidence="2 4" key="1">
    <citation type="submission" date="2023-07" db="EMBL/GenBank/DDBJ databases">
        <title>Sorghum-associated microbial communities from plants grown in Nebraska, USA.</title>
        <authorList>
            <person name="Schachtman D."/>
        </authorList>
    </citation>
    <scope>NUCLEOTIDE SEQUENCE</scope>
    <source>
        <strain evidence="3 4">DS1039</strain>
        <strain evidence="2">DS1061</strain>
    </source>
</reference>
<gene>
    <name evidence="3" type="ORF">J2776_005192</name>
    <name evidence="2" type="ORF">J2793_005159</name>
</gene>
<dbReference type="Pfam" id="PF12680">
    <property type="entry name" value="SnoaL_2"/>
    <property type="match status" value="1"/>
</dbReference>
<dbReference type="RefSeq" id="WP_088175446.1">
    <property type="nucleotide sequence ID" value="NZ_JAQQDN010000003.1"/>
</dbReference>
<feature type="domain" description="SnoaL-like" evidence="1">
    <location>
        <begin position="9"/>
        <end position="115"/>
    </location>
</feature>
<evidence type="ECO:0000259" key="1">
    <source>
        <dbReference type="Pfam" id="PF12680"/>
    </source>
</evidence>
<evidence type="ECO:0000313" key="5">
    <source>
        <dbReference type="Proteomes" id="UP001229486"/>
    </source>
</evidence>
<evidence type="ECO:0000313" key="2">
    <source>
        <dbReference type="EMBL" id="MDP9649692.1"/>
    </source>
</evidence>
<evidence type="ECO:0000313" key="4">
    <source>
        <dbReference type="Proteomes" id="UP001185254"/>
    </source>
</evidence>
<sequence length="128" mass="14184">MSTNLSVVKGAYEAFQRGDIPAILEVIADDVEWRVVGPASLPFPRECRNKNEVSAFFKSLAESDDIAVFEPREYIDAGDDIVTLGFVKGTIRSTGEAVESEWIHVMTLKNGLLTRFVEFFDTATRGGH</sequence>
<dbReference type="AlphaFoldDB" id="A0AB73IJZ3"/>
<dbReference type="InterPro" id="IPR037401">
    <property type="entry name" value="SnoaL-like"/>
</dbReference>
<dbReference type="GeneID" id="97036307"/>
<organism evidence="2 5">
    <name type="scientific">Paraburkholderia caledonica</name>
    <dbReference type="NCBI Taxonomy" id="134536"/>
    <lineage>
        <taxon>Bacteria</taxon>
        <taxon>Pseudomonadati</taxon>
        <taxon>Pseudomonadota</taxon>
        <taxon>Betaproteobacteria</taxon>
        <taxon>Burkholderiales</taxon>
        <taxon>Burkholderiaceae</taxon>
        <taxon>Paraburkholderia</taxon>
    </lineage>
</organism>
<proteinExistence type="predicted"/>
<dbReference type="PANTHER" id="PTHR41252">
    <property type="entry name" value="BLR2505 PROTEIN"/>
    <property type="match status" value="1"/>
</dbReference>
<keyword evidence="4" id="KW-1185">Reference proteome</keyword>